<organism evidence="2 3">
    <name type="scientific">Eumeta variegata</name>
    <name type="common">Bagworm moth</name>
    <name type="synonym">Eumeta japonica</name>
    <dbReference type="NCBI Taxonomy" id="151549"/>
    <lineage>
        <taxon>Eukaryota</taxon>
        <taxon>Metazoa</taxon>
        <taxon>Ecdysozoa</taxon>
        <taxon>Arthropoda</taxon>
        <taxon>Hexapoda</taxon>
        <taxon>Insecta</taxon>
        <taxon>Pterygota</taxon>
        <taxon>Neoptera</taxon>
        <taxon>Endopterygota</taxon>
        <taxon>Lepidoptera</taxon>
        <taxon>Glossata</taxon>
        <taxon>Ditrysia</taxon>
        <taxon>Tineoidea</taxon>
        <taxon>Psychidae</taxon>
        <taxon>Oiketicinae</taxon>
        <taxon>Eumeta</taxon>
    </lineage>
</organism>
<evidence type="ECO:0000256" key="1">
    <source>
        <dbReference type="SAM" id="MobiDB-lite"/>
    </source>
</evidence>
<evidence type="ECO:0000313" key="3">
    <source>
        <dbReference type="Proteomes" id="UP000299102"/>
    </source>
</evidence>
<dbReference type="AlphaFoldDB" id="A0A4C1U7T8"/>
<name>A0A4C1U7T8_EUMVA</name>
<comment type="caution">
    <text evidence="2">The sequence shown here is derived from an EMBL/GenBank/DDBJ whole genome shotgun (WGS) entry which is preliminary data.</text>
</comment>
<dbReference type="OrthoDB" id="8123886at2759"/>
<dbReference type="Proteomes" id="UP000299102">
    <property type="component" value="Unassembled WGS sequence"/>
</dbReference>
<gene>
    <name evidence="2" type="ORF">EVAR_11884_1</name>
</gene>
<accession>A0A4C1U7T8</accession>
<feature type="compositionally biased region" description="Polar residues" evidence="1">
    <location>
        <begin position="72"/>
        <end position="81"/>
    </location>
</feature>
<feature type="region of interest" description="Disordered" evidence="1">
    <location>
        <begin position="61"/>
        <end position="81"/>
    </location>
</feature>
<sequence>MEALVQINMAHLDATHLKELFVQFLNEKGFVFQSLTLNEIEPDALVRSPFSSSSVLAKRSAGARSSDDESAQLDSKVQGSDDNSDEFLEIRNRKMIRKRYAIHSVHKLHRRDGSALEIVLAVLNKTNSTKHIVKYLTKVRGLSGINVETPYKRSGFGLCRRCQKYEHVAVYCHVKPRCVKCTVSHWTKGFTRTKGSEWKPSCVLCRALHYNYKAITEVAQEHSNSIRHGNKRTRTRRQKKPPLQLILNIFPLLGKKHKGTSSVTRMLHLLLSLMQGEKTAPEGYYRVVQGNHSSGAAPSSTS</sequence>
<proteinExistence type="predicted"/>
<reference evidence="2 3" key="1">
    <citation type="journal article" date="2019" name="Commun. Biol.">
        <title>The bagworm genome reveals a unique fibroin gene that provides high tensile strength.</title>
        <authorList>
            <person name="Kono N."/>
            <person name="Nakamura H."/>
            <person name="Ohtoshi R."/>
            <person name="Tomita M."/>
            <person name="Numata K."/>
            <person name="Arakawa K."/>
        </authorList>
    </citation>
    <scope>NUCLEOTIDE SEQUENCE [LARGE SCALE GENOMIC DNA]</scope>
</reference>
<protein>
    <recommendedName>
        <fullName evidence="4">Nucleic-acid-binding protein from transposon X-element</fullName>
    </recommendedName>
</protein>
<dbReference type="EMBL" id="BGZK01000139">
    <property type="protein sequence ID" value="GBP22368.1"/>
    <property type="molecule type" value="Genomic_DNA"/>
</dbReference>
<keyword evidence="3" id="KW-1185">Reference proteome</keyword>
<evidence type="ECO:0008006" key="4">
    <source>
        <dbReference type="Google" id="ProtNLM"/>
    </source>
</evidence>
<evidence type="ECO:0000313" key="2">
    <source>
        <dbReference type="EMBL" id="GBP22368.1"/>
    </source>
</evidence>